<dbReference type="PANTHER" id="PTHR43092">
    <property type="entry name" value="L-CYSTEINE DESULFHYDRASE"/>
    <property type="match status" value="1"/>
</dbReference>
<dbReference type="InterPro" id="IPR015422">
    <property type="entry name" value="PyrdxlP-dep_Trfase_small"/>
</dbReference>
<dbReference type="InterPro" id="IPR000192">
    <property type="entry name" value="Aminotrans_V_dom"/>
</dbReference>
<dbReference type="InterPro" id="IPR015421">
    <property type="entry name" value="PyrdxlP-dep_Trfase_major"/>
</dbReference>
<dbReference type="InterPro" id="IPR015424">
    <property type="entry name" value="PyrdxlP-dep_Trfase"/>
</dbReference>
<dbReference type="Proteomes" id="UP000054477">
    <property type="component" value="Unassembled WGS sequence"/>
</dbReference>
<name>A0A0C9XQ06_9AGAR</name>
<protein>
    <recommendedName>
        <fullName evidence="2">Aminotransferase class V domain-containing protein</fullName>
    </recommendedName>
</protein>
<evidence type="ECO:0000313" key="3">
    <source>
        <dbReference type="EMBL" id="KIK03694.1"/>
    </source>
</evidence>
<proteinExistence type="predicted"/>
<evidence type="ECO:0000259" key="2">
    <source>
        <dbReference type="Pfam" id="PF00266"/>
    </source>
</evidence>
<accession>A0A0C9XQ06</accession>
<dbReference type="HOGENOM" id="CLU_003433_3_0_1"/>
<reference evidence="3 4" key="1">
    <citation type="submission" date="2014-04" db="EMBL/GenBank/DDBJ databases">
        <authorList>
            <consortium name="DOE Joint Genome Institute"/>
            <person name="Kuo A."/>
            <person name="Kohler A."/>
            <person name="Nagy L.G."/>
            <person name="Floudas D."/>
            <person name="Copeland A."/>
            <person name="Barry K.W."/>
            <person name="Cichocki N."/>
            <person name="Veneault-Fourrey C."/>
            <person name="LaButti K."/>
            <person name="Lindquist E.A."/>
            <person name="Lipzen A."/>
            <person name="Lundell T."/>
            <person name="Morin E."/>
            <person name="Murat C."/>
            <person name="Sun H."/>
            <person name="Tunlid A."/>
            <person name="Henrissat B."/>
            <person name="Grigoriev I.V."/>
            <person name="Hibbett D.S."/>
            <person name="Martin F."/>
            <person name="Nordberg H.P."/>
            <person name="Cantor M.N."/>
            <person name="Hua S.X."/>
        </authorList>
    </citation>
    <scope>NUCLEOTIDE SEQUENCE [LARGE SCALE GENOMIC DNA]</scope>
    <source>
        <strain evidence="3 4">LaAM-08-1</strain>
    </source>
</reference>
<evidence type="ECO:0000256" key="1">
    <source>
        <dbReference type="ARBA" id="ARBA00022898"/>
    </source>
</evidence>
<evidence type="ECO:0000313" key="4">
    <source>
        <dbReference type="Proteomes" id="UP000054477"/>
    </source>
</evidence>
<keyword evidence="1" id="KW-0663">Pyridoxal phosphate</keyword>
<reference evidence="4" key="2">
    <citation type="submission" date="2015-01" db="EMBL/GenBank/DDBJ databases">
        <title>Evolutionary Origins and Diversification of the Mycorrhizal Mutualists.</title>
        <authorList>
            <consortium name="DOE Joint Genome Institute"/>
            <consortium name="Mycorrhizal Genomics Consortium"/>
            <person name="Kohler A."/>
            <person name="Kuo A."/>
            <person name="Nagy L.G."/>
            <person name="Floudas D."/>
            <person name="Copeland A."/>
            <person name="Barry K.W."/>
            <person name="Cichocki N."/>
            <person name="Veneault-Fourrey C."/>
            <person name="LaButti K."/>
            <person name="Lindquist E.A."/>
            <person name="Lipzen A."/>
            <person name="Lundell T."/>
            <person name="Morin E."/>
            <person name="Murat C."/>
            <person name="Riley R."/>
            <person name="Ohm R."/>
            <person name="Sun H."/>
            <person name="Tunlid A."/>
            <person name="Henrissat B."/>
            <person name="Grigoriev I.V."/>
            <person name="Hibbett D.S."/>
            <person name="Martin F."/>
        </authorList>
    </citation>
    <scope>NUCLEOTIDE SEQUENCE [LARGE SCALE GENOMIC DNA]</scope>
    <source>
        <strain evidence="4">LaAM-08-1</strain>
    </source>
</reference>
<dbReference type="PANTHER" id="PTHR43092:SF2">
    <property type="entry name" value="HERCYNYLCYSTEINE SULFOXIDE LYASE"/>
    <property type="match status" value="1"/>
</dbReference>
<sequence length="479" mass="54422">MGRSGPCGLPPYVFISEDFRPPNPRYMRLALHLLITHNETMELTKIDCEKLYKQPVPPFGHGMLEYFAFDPQYLNLNHGSFGSTPKPVLQFIQKTTARIEANPDLFHRLTYQDDLIAVREKLANLIGAKTDEVVLLSNASMAANTVLRNFEWEADDVLIPFSTTFESIFRTVDSISDVGPHPRTATFVLNFPTTHHDILTSFHAHLQAHPVGKNGKRVAIIDSIVSTPGVHLPWKEIVAICREEGVWSVVDAAHSVGQEVGINLDETKPDFWFSNCHKWLYAKRPCDILYVPERNQHIIKTSIPTSGAYKSPEKRTSSTFVSQFEWNGTIDFASYLSVVPALEFRAWLGGEEKINAYCHDLAIKGGKRLAELFGTRVMDPDGKFTLNMVNVELPFPGSVQYTHDIHSKFTNKMLREQKMYSVDYYHNEAWWTRCCAQVWNELEDFDRIGKAWIEVCNATLREIQGEVEGDADSLKAELI</sequence>
<dbReference type="STRING" id="1095629.A0A0C9XQ06"/>
<keyword evidence="4" id="KW-1185">Reference proteome</keyword>
<gene>
    <name evidence="3" type="ORF">K443DRAFT_676527</name>
</gene>
<dbReference type="AlphaFoldDB" id="A0A0C9XQ06"/>
<organism evidence="3 4">
    <name type="scientific">Laccaria amethystina LaAM-08-1</name>
    <dbReference type="NCBI Taxonomy" id="1095629"/>
    <lineage>
        <taxon>Eukaryota</taxon>
        <taxon>Fungi</taxon>
        <taxon>Dikarya</taxon>
        <taxon>Basidiomycota</taxon>
        <taxon>Agaricomycotina</taxon>
        <taxon>Agaricomycetes</taxon>
        <taxon>Agaricomycetidae</taxon>
        <taxon>Agaricales</taxon>
        <taxon>Agaricineae</taxon>
        <taxon>Hydnangiaceae</taxon>
        <taxon>Laccaria</taxon>
    </lineage>
</organism>
<dbReference type="Gene3D" id="3.90.1150.10">
    <property type="entry name" value="Aspartate Aminotransferase, domain 1"/>
    <property type="match status" value="1"/>
</dbReference>
<dbReference type="Pfam" id="PF00266">
    <property type="entry name" value="Aminotran_5"/>
    <property type="match status" value="1"/>
</dbReference>
<dbReference type="SUPFAM" id="SSF53383">
    <property type="entry name" value="PLP-dependent transferases"/>
    <property type="match status" value="1"/>
</dbReference>
<feature type="domain" description="Aminotransferase class V" evidence="2">
    <location>
        <begin position="84"/>
        <end position="390"/>
    </location>
</feature>
<dbReference type="Gene3D" id="3.40.640.10">
    <property type="entry name" value="Type I PLP-dependent aspartate aminotransferase-like (Major domain)"/>
    <property type="match status" value="1"/>
</dbReference>
<dbReference type="OrthoDB" id="5978656at2759"/>
<dbReference type="EMBL" id="KN838577">
    <property type="protein sequence ID" value="KIK03694.1"/>
    <property type="molecule type" value="Genomic_DNA"/>
</dbReference>